<accession>A0A915L297</accession>
<evidence type="ECO:0000313" key="2">
    <source>
        <dbReference type="Proteomes" id="UP000887565"/>
    </source>
</evidence>
<keyword evidence="2" id="KW-1185">Reference proteome</keyword>
<dbReference type="SUPFAM" id="SSF55797">
    <property type="entry name" value="PR-1-like"/>
    <property type="match status" value="1"/>
</dbReference>
<proteinExistence type="predicted"/>
<dbReference type="Proteomes" id="UP000887565">
    <property type="component" value="Unplaced"/>
</dbReference>
<sequence length="74" mass="8203">MYIAQFFYVIAALRAAFDDVAAAQTASIGRLTKADKSTILRWHNIYRKMVKLGKMGRQPRGAVGPLVSVAIYTN</sequence>
<dbReference type="AlphaFoldDB" id="A0A915L297"/>
<keyword evidence="1" id="KW-0732">Signal</keyword>
<dbReference type="InterPro" id="IPR035940">
    <property type="entry name" value="CAP_sf"/>
</dbReference>
<reference evidence="3" key="1">
    <citation type="submission" date="2022-11" db="UniProtKB">
        <authorList>
            <consortium name="WormBaseParasite"/>
        </authorList>
    </citation>
    <scope>IDENTIFICATION</scope>
</reference>
<organism evidence="2 3">
    <name type="scientific">Romanomermis culicivorax</name>
    <name type="common">Nematode worm</name>
    <dbReference type="NCBI Taxonomy" id="13658"/>
    <lineage>
        <taxon>Eukaryota</taxon>
        <taxon>Metazoa</taxon>
        <taxon>Ecdysozoa</taxon>
        <taxon>Nematoda</taxon>
        <taxon>Enoplea</taxon>
        <taxon>Dorylaimia</taxon>
        <taxon>Mermithida</taxon>
        <taxon>Mermithoidea</taxon>
        <taxon>Mermithidae</taxon>
        <taxon>Romanomermis</taxon>
    </lineage>
</organism>
<dbReference type="WBParaSite" id="nRc.2.0.1.t44607-RA">
    <property type="protein sequence ID" value="nRc.2.0.1.t44607-RA"/>
    <property type="gene ID" value="nRc.2.0.1.g44607"/>
</dbReference>
<feature type="signal peptide" evidence="1">
    <location>
        <begin position="1"/>
        <end position="22"/>
    </location>
</feature>
<protein>
    <submittedName>
        <fullName evidence="3">Sperm-lysin</fullName>
    </submittedName>
</protein>
<name>A0A915L297_ROMCU</name>
<feature type="chain" id="PRO_5036881496" evidence="1">
    <location>
        <begin position="23"/>
        <end position="74"/>
    </location>
</feature>
<evidence type="ECO:0000256" key="1">
    <source>
        <dbReference type="SAM" id="SignalP"/>
    </source>
</evidence>
<evidence type="ECO:0000313" key="3">
    <source>
        <dbReference type="WBParaSite" id="nRc.2.0.1.t44607-RA"/>
    </source>
</evidence>